<reference evidence="2 3" key="1">
    <citation type="submission" date="2018-11" db="EMBL/GenBank/DDBJ databases">
        <title>Genome sequence of Saitozyma podzolica DSM 27192.</title>
        <authorList>
            <person name="Aliyu H."/>
            <person name="Gorte O."/>
            <person name="Ochsenreither K."/>
        </authorList>
    </citation>
    <scope>NUCLEOTIDE SEQUENCE [LARGE SCALE GENOMIC DNA]</scope>
    <source>
        <strain evidence="2 3">DSM 27192</strain>
    </source>
</reference>
<evidence type="ECO:0000313" key="2">
    <source>
        <dbReference type="EMBL" id="RSH85314.1"/>
    </source>
</evidence>
<dbReference type="InterPro" id="IPR050744">
    <property type="entry name" value="AI-2_Isomerase_LsrG"/>
</dbReference>
<dbReference type="Gene3D" id="3.30.70.100">
    <property type="match status" value="1"/>
</dbReference>
<accession>A0A427Y2G1</accession>
<evidence type="ECO:0000313" key="3">
    <source>
        <dbReference type="Proteomes" id="UP000279259"/>
    </source>
</evidence>
<dbReference type="InterPro" id="IPR007138">
    <property type="entry name" value="ABM_dom"/>
</dbReference>
<protein>
    <recommendedName>
        <fullName evidence="1">ABM domain-containing protein</fullName>
    </recommendedName>
</protein>
<dbReference type="PROSITE" id="PS51725">
    <property type="entry name" value="ABM"/>
    <property type="match status" value="1"/>
</dbReference>
<dbReference type="AlphaFoldDB" id="A0A427Y2G1"/>
<dbReference type="GO" id="GO:0003824">
    <property type="term" value="F:catalytic activity"/>
    <property type="evidence" value="ECO:0007669"/>
    <property type="project" value="TreeGrafter"/>
</dbReference>
<comment type="caution">
    <text evidence="2">The sequence shown here is derived from an EMBL/GenBank/DDBJ whole genome shotgun (WGS) entry which is preliminary data.</text>
</comment>
<dbReference type="PANTHER" id="PTHR33336:SF15">
    <property type="entry name" value="ABM DOMAIN-CONTAINING PROTEIN"/>
    <property type="match status" value="1"/>
</dbReference>
<dbReference type="InterPro" id="IPR011008">
    <property type="entry name" value="Dimeric_a/b-barrel"/>
</dbReference>
<organism evidence="2 3">
    <name type="scientific">Saitozyma podzolica</name>
    <dbReference type="NCBI Taxonomy" id="1890683"/>
    <lineage>
        <taxon>Eukaryota</taxon>
        <taxon>Fungi</taxon>
        <taxon>Dikarya</taxon>
        <taxon>Basidiomycota</taxon>
        <taxon>Agaricomycotina</taxon>
        <taxon>Tremellomycetes</taxon>
        <taxon>Tremellales</taxon>
        <taxon>Trimorphomycetaceae</taxon>
        <taxon>Saitozyma</taxon>
    </lineage>
</organism>
<gene>
    <name evidence="2" type="ORF">EHS25_005121</name>
</gene>
<dbReference type="OrthoDB" id="10261153at2759"/>
<keyword evidence="3" id="KW-1185">Reference proteome</keyword>
<sequence>MPSGFIVFASMRARPGRVRDIIDLLKSVVAASRSEKGTIQYQLAEGIDDPDEIRLWEEYASEEAFLSHKDSQYFQAFADSMGELIVAGSWRSEKYSLVEKI</sequence>
<dbReference type="Proteomes" id="UP000279259">
    <property type="component" value="Unassembled WGS sequence"/>
</dbReference>
<dbReference type="EMBL" id="RSCD01000021">
    <property type="protein sequence ID" value="RSH85314.1"/>
    <property type="molecule type" value="Genomic_DNA"/>
</dbReference>
<evidence type="ECO:0000259" key="1">
    <source>
        <dbReference type="PROSITE" id="PS51725"/>
    </source>
</evidence>
<name>A0A427Y2G1_9TREE</name>
<dbReference type="PANTHER" id="PTHR33336">
    <property type="entry name" value="QUINOL MONOOXYGENASE YGIN-RELATED"/>
    <property type="match status" value="1"/>
</dbReference>
<dbReference type="SUPFAM" id="SSF54909">
    <property type="entry name" value="Dimeric alpha+beta barrel"/>
    <property type="match status" value="1"/>
</dbReference>
<feature type="domain" description="ABM" evidence="1">
    <location>
        <begin position="5"/>
        <end position="94"/>
    </location>
</feature>
<dbReference type="Pfam" id="PF03992">
    <property type="entry name" value="ABM"/>
    <property type="match status" value="1"/>
</dbReference>
<proteinExistence type="predicted"/>